<protein>
    <recommendedName>
        <fullName evidence="4">Transposase domain-containing protein</fullName>
    </recommendedName>
</protein>
<dbReference type="PANTHER" id="PTHR46579">
    <property type="entry name" value="F5/8 TYPE C DOMAIN-CONTAINING PROTEIN-RELATED"/>
    <property type="match status" value="1"/>
</dbReference>
<dbReference type="GeneID" id="136816022"/>
<dbReference type="EnsemblMetazoa" id="CLYHEMT020600.1">
    <property type="protein sequence ID" value="CLYHEMP020600.1"/>
    <property type="gene ID" value="CLYHEMG020600"/>
</dbReference>
<dbReference type="Proteomes" id="UP000594262">
    <property type="component" value="Unplaced"/>
</dbReference>
<dbReference type="AlphaFoldDB" id="A0A7M5XBA5"/>
<evidence type="ECO:0000313" key="3">
    <source>
        <dbReference type="Proteomes" id="UP000594262"/>
    </source>
</evidence>
<evidence type="ECO:0008006" key="4">
    <source>
        <dbReference type="Google" id="ProtNLM"/>
    </source>
</evidence>
<evidence type="ECO:0000256" key="1">
    <source>
        <dbReference type="SAM" id="MobiDB-lite"/>
    </source>
</evidence>
<accession>A0A7M5XBA5</accession>
<dbReference type="OrthoDB" id="5984708at2759"/>
<dbReference type="RefSeq" id="XP_066928545.1">
    <property type="nucleotide sequence ID" value="XM_067072444.1"/>
</dbReference>
<feature type="compositionally biased region" description="Acidic residues" evidence="1">
    <location>
        <begin position="80"/>
        <end position="90"/>
    </location>
</feature>
<feature type="compositionally biased region" description="Low complexity" evidence="1">
    <location>
        <begin position="151"/>
        <end position="162"/>
    </location>
</feature>
<feature type="region of interest" description="Disordered" evidence="1">
    <location>
        <begin position="139"/>
        <end position="174"/>
    </location>
</feature>
<sequence length="926" mass="105694">MASKKKFKYDIPKIKNKYICQICFITSSKKFNIERHMDTVHAPLMSQDVKSNTDNAKSNLDISINDYDGDCNNDKFNEEQTNDSLDEQSDVYDASHSHSSKETAILENSHDTDMFQNKDGEGFHLSAKDLLQKMKESMLASKAADSDSDISDSTSDVTTSESESSDDDTHSDSDLSDYEDDWLFDESPGHSRLTKKDHAAIILGLALRHNLSNECLKDILFALKLHLPDSNRSFLNQYKVKASISGMSSTLKFIEYCEKCFALWPEDESVSKCPNTSCSGQRYRGNPLKKVKKSFILTSCLKEQLKAILDRDGMWEKVLNVIKSRESNNGDCITDVTDGKRYRELCQPGGVLHGTENLTIIFNTDGVALYKSSRIEIWPVYVAINEIPAKERFQCKNVALWGLWQGKGKPPTYAFTKPLVEALREIAIDGLMLTSGKRIKFYTLISTMDLIAKAQILCMNQHNGFHGCSTCLIKGVHENNVQVYPYSEAIDQKKSAKRNDEKTFNDAIKAISSGQKVNGIKGPSSLHLIPEFSITDGVVPDYMHGVLLGVAKVLVACWFDPSEHRIFYKENRTYPEYYIGHMIHDVDVRLEGMRPVDYISRRPRPLSGNLGHLKANELRTWLLYYSLPCLEGILLPIYWNHLALLVEATHILLGEKISKTDLEWANDCLQLFYKYFSEFYERRKSGLNIHNLIHLPLYVEYWGPLWAYSCFGFESLNGSIIKQVHGTKNGSTQIIKTFNALKAIHIMMQSQNTKEIVRNALSSMLMKNRRNTNSWKAVNEKCSVGGKAMHLDKQELEKFKLKSHCKKYLQLKKKGVYFTSYQYKRAVKTVNYFAMCHKDGEKVIAKIHYFVVDDEKVYFCAQEVQRNSEWKVVPQWNRSCIIRIEPNESAPLFLAPSDFLNEKLFLMDGNLDFMCVCKIPNTVEGD</sequence>
<feature type="region of interest" description="Disordered" evidence="1">
    <location>
        <begin position="71"/>
        <end position="108"/>
    </location>
</feature>
<organism evidence="2 3">
    <name type="scientific">Clytia hemisphaerica</name>
    <dbReference type="NCBI Taxonomy" id="252671"/>
    <lineage>
        <taxon>Eukaryota</taxon>
        <taxon>Metazoa</taxon>
        <taxon>Cnidaria</taxon>
        <taxon>Hydrozoa</taxon>
        <taxon>Hydroidolina</taxon>
        <taxon>Leptothecata</taxon>
        <taxon>Obeliida</taxon>
        <taxon>Clytiidae</taxon>
        <taxon>Clytia</taxon>
    </lineage>
</organism>
<dbReference type="PANTHER" id="PTHR46579:SF1">
    <property type="entry name" value="F5_8 TYPE C DOMAIN-CONTAINING PROTEIN"/>
    <property type="match status" value="1"/>
</dbReference>
<evidence type="ECO:0000313" key="2">
    <source>
        <dbReference type="EnsemblMetazoa" id="CLYHEMP020600.1"/>
    </source>
</evidence>
<name>A0A7M5XBA5_9CNID</name>
<reference evidence="2" key="1">
    <citation type="submission" date="2021-01" db="UniProtKB">
        <authorList>
            <consortium name="EnsemblMetazoa"/>
        </authorList>
    </citation>
    <scope>IDENTIFICATION</scope>
</reference>
<keyword evidence="3" id="KW-1185">Reference proteome</keyword>
<proteinExistence type="predicted"/>